<evidence type="ECO:0000256" key="5">
    <source>
        <dbReference type="ARBA" id="ARBA00023136"/>
    </source>
</evidence>
<comment type="similarity">
    <text evidence="6">In the C-terminal section; belongs to the OsmX family.</text>
</comment>
<dbReference type="InterPro" id="IPR035906">
    <property type="entry name" value="MetI-like_sf"/>
</dbReference>
<feature type="transmembrane region" description="Helical" evidence="8">
    <location>
        <begin position="451"/>
        <end position="472"/>
    </location>
</feature>
<feature type="transmembrane region" description="Helical" evidence="8">
    <location>
        <begin position="412"/>
        <end position="439"/>
    </location>
</feature>
<comment type="caution">
    <text evidence="11">The sequence shown here is derived from an EMBL/GenBank/DDBJ whole genome shotgun (WGS) entry which is preliminary data.</text>
</comment>
<feature type="signal peptide" evidence="9">
    <location>
        <begin position="1"/>
        <end position="20"/>
    </location>
</feature>
<dbReference type="PANTHER" id="PTHR30177">
    <property type="entry name" value="GLYCINE BETAINE/L-PROLINE TRANSPORT SYSTEM PERMEASE PROTEIN PROW"/>
    <property type="match status" value="1"/>
</dbReference>
<evidence type="ECO:0000256" key="6">
    <source>
        <dbReference type="ARBA" id="ARBA00035642"/>
    </source>
</evidence>
<evidence type="ECO:0000256" key="2">
    <source>
        <dbReference type="ARBA" id="ARBA00022448"/>
    </source>
</evidence>
<dbReference type="Gene3D" id="1.10.3720.10">
    <property type="entry name" value="MetI-like"/>
    <property type="match status" value="1"/>
</dbReference>
<keyword evidence="2 8" id="KW-0813">Transport</keyword>
<evidence type="ECO:0000256" key="7">
    <source>
        <dbReference type="ARBA" id="ARBA00035652"/>
    </source>
</evidence>
<organism evidence="11 12">
    <name type="scientific">Xanthomonas cassavae CFBP 4642</name>
    <dbReference type="NCBI Taxonomy" id="1219375"/>
    <lineage>
        <taxon>Bacteria</taxon>
        <taxon>Pseudomonadati</taxon>
        <taxon>Pseudomonadota</taxon>
        <taxon>Gammaproteobacteria</taxon>
        <taxon>Lysobacterales</taxon>
        <taxon>Lysobacteraceae</taxon>
        <taxon>Xanthomonas</taxon>
    </lineage>
</organism>
<keyword evidence="4 8" id="KW-1133">Transmembrane helix</keyword>
<comment type="similarity">
    <text evidence="8">Belongs to the binding-protein-dependent transport system permease family.</text>
</comment>
<gene>
    <name evidence="11" type="ORF">LL965_15135</name>
</gene>
<dbReference type="SUPFAM" id="SSF53850">
    <property type="entry name" value="Periplasmic binding protein-like II"/>
    <property type="match status" value="1"/>
</dbReference>
<dbReference type="Pfam" id="PF04069">
    <property type="entry name" value="OpuAC"/>
    <property type="match status" value="1"/>
</dbReference>
<evidence type="ECO:0000259" key="10">
    <source>
        <dbReference type="PROSITE" id="PS50928"/>
    </source>
</evidence>
<dbReference type="InterPro" id="IPR041894">
    <property type="entry name" value="PBP2_ProX-like"/>
</dbReference>
<dbReference type="InterPro" id="IPR000515">
    <property type="entry name" value="MetI-like"/>
</dbReference>
<evidence type="ECO:0000256" key="4">
    <source>
        <dbReference type="ARBA" id="ARBA00022989"/>
    </source>
</evidence>
<dbReference type="PROSITE" id="PS50928">
    <property type="entry name" value="ABC_TM1"/>
    <property type="match status" value="1"/>
</dbReference>
<keyword evidence="9" id="KW-0732">Signal</keyword>
<dbReference type="Gene3D" id="3.40.190.120">
    <property type="entry name" value="Osmoprotection protein (prox), domain 2"/>
    <property type="match status" value="1"/>
</dbReference>
<dbReference type="CDD" id="cd13607">
    <property type="entry name" value="PBP2_AfProX_like"/>
    <property type="match status" value="1"/>
</dbReference>
<protein>
    <submittedName>
        <fullName evidence="11">ABC transporter permease subunit</fullName>
    </submittedName>
</protein>
<dbReference type="InterPro" id="IPR007210">
    <property type="entry name" value="ABC_Gly_betaine_transp_sub-bd"/>
</dbReference>
<dbReference type="Proteomes" id="UP001199206">
    <property type="component" value="Unassembled WGS sequence"/>
</dbReference>
<evidence type="ECO:0000256" key="1">
    <source>
        <dbReference type="ARBA" id="ARBA00004651"/>
    </source>
</evidence>
<reference evidence="11 12" key="1">
    <citation type="submission" date="2021-10" db="EMBL/GenBank/DDBJ databases">
        <title>Genome sequencing of Xanthomonas strains from NCPPB.</title>
        <authorList>
            <person name="Hussein R."/>
            <person name="Harrison J."/>
            <person name="Studholme D.J."/>
            <person name="Vicente J."/>
            <person name="Grant M."/>
        </authorList>
    </citation>
    <scope>NUCLEOTIDE SEQUENCE [LARGE SCALE GENOMIC DNA]</scope>
    <source>
        <strain evidence="11 12">NCPPB 101</strain>
    </source>
</reference>
<evidence type="ECO:0000256" key="9">
    <source>
        <dbReference type="SAM" id="SignalP"/>
    </source>
</evidence>
<proteinExistence type="inferred from homology"/>
<dbReference type="InterPro" id="IPR051204">
    <property type="entry name" value="ABC_transp_perm/SBD"/>
</dbReference>
<dbReference type="SUPFAM" id="SSF161098">
    <property type="entry name" value="MetI-like"/>
    <property type="match status" value="1"/>
</dbReference>
<sequence length="490" mass="52728">MSARAVVAVLLLLCSLGAHAAQVTVGSKNFTEAVILGEIATAAGKRDGVDVQHRAQLGGTRILWRALETGQIDAYAEYTGTLAQELLQLPKASHAELRAALDARGLAMTQSLGFQNTYAFGMSRARAQALGITTLSELARHPGLKIGLSNEFMQRADGWPGVRAAYALPQAATGLDHDLAYRALQSGAIEVTDLYSTDAEIAYHTLQVLRDDRHYFPEYQAVFLYRKDLAQRAPKMLQTLQGLQGRIDEAAMQQLNAQVKLQRKSESTVAAQWLGVKPVSDTESRISRLWRYTGEHLALVGSSLGMALLIALPLGVLAARRPRLGQVVLSLTGVLQTLPSLAVFVFMIPLFGIGAKPAIAALFLYSLLPIVRNTHAGLTSIPRQLRQTAEAIGLPAWTRLWRIELPLARRTIVAGIQTAAVIDVGTATLGALIGAGGYGQPILTGIRLDDIGLILEGAVPAALLALLVQAVFEGLERWATPRGLRIGQQR</sequence>
<keyword evidence="3 8" id="KW-0812">Transmembrane</keyword>
<feature type="domain" description="ABC transmembrane type-1" evidence="10">
    <location>
        <begin position="293"/>
        <end position="472"/>
    </location>
</feature>
<dbReference type="Pfam" id="PF00528">
    <property type="entry name" value="BPD_transp_1"/>
    <property type="match status" value="1"/>
</dbReference>
<dbReference type="Gene3D" id="3.40.190.10">
    <property type="entry name" value="Periplasmic binding protein-like II"/>
    <property type="match status" value="1"/>
</dbReference>
<feature type="chain" id="PRO_5045758346" evidence="9">
    <location>
        <begin position="21"/>
        <end position="490"/>
    </location>
</feature>
<feature type="transmembrane region" description="Helical" evidence="8">
    <location>
        <begin position="297"/>
        <end position="319"/>
    </location>
</feature>
<dbReference type="CDD" id="cd06261">
    <property type="entry name" value="TM_PBP2"/>
    <property type="match status" value="1"/>
</dbReference>
<evidence type="ECO:0000256" key="8">
    <source>
        <dbReference type="RuleBase" id="RU363032"/>
    </source>
</evidence>
<dbReference type="RefSeq" id="WP_029218327.1">
    <property type="nucleotide sequence ID" value="NZ_CAWLZN010000001.1"/>
</dbReference>
<dbReference type="PANTHER" id="PTHR30177:SF4">
    <property type="entry name" value="OSMOPROTECTANT IMPORT PERMEASE PROTEIN OSMW"/>
    <property type="match status" value="1"/>
</dbReference>
<keyword evidence="12" id="KW-1185">Reference proteome</keyword>
<dbReference type="EMBL" id="JAJGQJ010000039">
    <property type="protein sequence ID" value="MCC4621354.1"/>
    <property type="molecule type" value="Genomic_DNA"/>
</dbReference>
<name>A0ABS8HHZ9_9XANT</name>
<evidence type="ECO:0000256" key="3">
    <source>
        <dbReference type="ARBA" id="ARBA00022692"/>
    </source>
</evidence>
<accession>A0ABS8HHZ9</accession>
<keyword evidence="5 8" id="KW-0472">Membrane</keyword>
<evidence type="ECO:0000313" key="12">
    <source>
        <dbReference type="Proteomes" id="UP001199206"/>
    </source>
</evidence>
<evidence type="ECO:0000313" key="11">
    <source>
        <dbReference type="EMBL" id="MCC4621354.1"/>
    </source>
</evidence>
<comment type="similarity">
    <text evidence="7">In the N-terminal section; belongs to the binding-protein-dependent transport system permease family.</text>
</comment>
<comment type="subcellular location">
    <subcellularLocation>
        <location evidence="1 8">Cell membrane</location>
        <topology evidence="1 8">Multi-pass membrane protein</topology>
    </subcellularLocation>
</comment>